<sequence length="103" mass="12243">MIYRHSSRHWKILCLENILPISSTKNENRNISPSIPLRFAKDFTEEGSHLRTKGRFYQLVNRAKSRRGAELDKQAEKKDKMKKEDRISGQEEHRKMKTEIAKF</sequence>
<reference evidence="2" key="1">
    <citation type="submission" date="2023-07" db="EMBL/GenBank/DDBJ databases">
        <authorList>
            <consortium name="AG Swart"/>
            <person name="Singh M."/>
            <person name="Singh A."/>
            <person name="Seah K."/>
            <person name="Emmerich C."/>
        </authorList>
    </citation>
    <scope>NUCLEOTIDE SEQUENCE</scope>
    <source>
        <strain evidence="2">DP1</strain>
    </source>
</reference>
<name>A0AAD1UFK0_EUPCR</name>
<evidence type="ECO:0000313" key="3">
    <source>
        <dbReference type="Proteomes" id="UP001295684"/>
    </source>
</evidence>
<accession>A0AAD1UFK0</accession>
<gene>
    <name evidence="2" type="ORF">ECRASSUSDP1_LOCUS7229</name>
</gene>
<proteinExistence type="predicted"/>
<keyword evidence="3" id="KW-1185">Reference proteome</keyword>
<organism evidence="2 3">
    <name type="scientific">Euplotes crassus</name>
    <dbReference type="NCBI Taxonomy" id="5936"/>
    <lineage>
        <taxon>Eukaryota</taxon>
        <taxon>Sar</taxon>
        <taxon>Alveolata</taxon>
        <taxon>Ciliophora</taxon>
        <taxon>Intramacronucleata</taxon>
        <taxon>Spirotrichea</taxon>
        <taxon>Hypotrichia</taxon>
        <taxon>Euplotida</taxon>
        <taxon>Euplotidae</taxon>
        <taxon>Moneuplotes</taxon>
    </lineage>
</organism>
<dbReference type="Proteomes" id="UP001295684">
    <property type="component" value="Unassembled WGS sequence"/>
</dbReference>
<feature type="region of interest" description="Disordered" evidence="1">
    <location>
        <begin position="67"/>
        <end position="103"/>
    </location>
</feature>
<evidence type="ECO:0000256" key="1">
    <source>
        <dbReference type="SAM" id="MobiDB-lite"/>
    </source>
</evidence>
<evidence type="ECO:0000313" key="2">
    <source>
        <dbReference type="EMBL" id="CAI2365960.1"/>
    </source>
</evidence>
<comment type="caution">
    <text evidence="2">The sequence shown here is derived from an EMBL/GenBank/DDBJ whole genome shotgun (WGS) entry which is preliminary data.</text>
</comment>
<dbReference type="EMBL" id="CAMPGE010007036">
    <property type="protein sequence ID" value="CAI2365960.1"/>
    <property type="molecule type" value="Genomic_DNA"/>
</dbReference>
<protein>
    <submittedName>
        <fullName evidence="2">Uncharacterized protein</fullName>
    </submittedName>
</protein>
<dbReference type="AlphaFoldDB" id="A0AAD1UFK0"/>